<evidence type="ECO:0000256" key="7">
    <source>
        <dbReference type="ARBA" id="ARBA00023125"/>
    </source>
</evidence>
<evidence type="ECO:0000256" key="5">
    <source>
        <dbReference type="ARBA" id="ARBA00022771"/>
    </source>
</evidence>
<keyword evidence="4 9" id="KW-0479">Metal-binding</keyword>
<evidence type="ECO:0000256" key="3">
    <source>
        <dbReference type="ARBA" id="ARBA00022705"/>
    </source>
</evidence>
<evidence type="ECO:0000256" key="10">
    <source>
        <dbReference type="SAM" id="MobiDB-lite"/>
    </source>
</evidence>
<evidence type="ECO:0000313" key="14">
    <source>
        <dbReference type="EMBL" id="RCK54529.1"/>
    </source>
</evidence>
<name>A0A367XM70_9ASCO</name>
<dbReference type="GO" id="GO:0005662">
    <property type="term" value="C:DNA replication factor A complex"/>
    <property type="evidence" value="ECO:0007669"/>
    <property type="project" value="UniProtKB-ARBA"/>
</dbReference>
<dbReference type="GO" id="GO:0008270">
    <property type="term" value="F:zinc ion binding"/>
    <property type="evidence" value="ECO:0007669"/>
    <property type="project" value="UniProtKB-KW"/>
</dbReference>
<dbReference type="GO" id="GO:0006310">
    <property type="term" value="P:DNA recombination"/>
    <property type="evidence" value="ECO:0007669"/>
    <property type="project" value="InterPro"/>
</dbReference>
<comment type="subunit">
    <text evidence="9">Component of the heterotrimeric canonical replication protein A complex (RPA).</text>
</comment>
<keyword evidence="5 9" id="KW-0863">Zinc-finger</keyword>
<dbReference type="InterPro" id="IPR031657">
    <property type="entry name" value="REPA_OB_2"/>
</dbReference>
<evidence type="ECO:0000259" key="13">
    <source>
        <dbReference type="Pfam" id="PF16900"/>
    </source>
</evidence>
<dbReference type="GO" id="GO:0000781">
    <property type="term" value="C:chromosome, telomeric region"/>
    <property type="evidence" value="ECO:0007669"/>
    <property type="project" value="UniProtKB-ARBA"/>
</dbReference>
<dbReference type="InterPro" id="IPR013955">
    <property type="entry name" value="Rep_factor-A_C"/>
</dbReference>
<dbReference type="FunFam" id="2.40.50.140:FF:000064">
    <property type="entry name" value="Replication protein A subunit"/>
    <property type="match status" value="1"/>
</dbReference>
<evidence type="ECO:0000256" key="8">
    <source>
        <dbReference type="ARBA" id="ARBA00023242"/>
    </source>
</evidence>
<feature type="domain" description="Replication protein A OB" evidence="13">
    <location>
        <begin position="294"/>
        <end position="390"/>
    </location>
</feature>
<keyword evidence="7 9" id="KW-0238">DNA-binding</keyword>
<evidence type="ECO:0000259" key="12">
    <source>
        <dbReference type="Pfam" id="PF08646"/>
    </source>
</evidence>
<comment type="caution">
    <text evidence="14">The sequence shown here is derived from an EMBL/GenBank/DDBJ whole genome shotgun (WGS) entry which is preliminary data.</text>
</comment>
<dbReference type="FunFam" id="2.40.50.140:FF:000041">
    <property type="entry name" value="Replication protein A subunit"/>
    <property type="match status" value="1"/>
</dbReference>
<gene>
    <name evidence="14" type="primary">RFA1_1</name>
    <name evidence="14" type="ORF">Cantr_03617</name>
</gene>
<comment type="subcellular location">
    <subcellularLocation>
        <location evidence="1 9">Nucleus</location>
    </subcellularLocation>
</comment>
<dbReference type="CDD" id="cd04475">
    <property type="entry name" value="RPA1_DBD_B"/>
    <property type="match status" value="1"/>
</dbReference>
<sequence>MTAYELSKGALKQAFSEDGYDKVQTPLILQITNIKSVELPNDVMKYRILLNDGVYSTHGLIDEACNEYIKNNNCQRYSIVQVNAFSIFATQKHFFVIKDLEVLSPTSEKSPVTLTPLDTYFAEHPNEGHLTLTKKTDNDSPAPATPSVPQTASFRQEPPAAAARKPTGPTPRVSPIETISPYQNNWTIKARVSYKGDLRTWSNSKGEGKVFGVNFLDESDEIKASAFNETAERAYRSLEEGKVYYISKARVQAARKKFNTLSHPYELTLDRDTEITECFDESDVPKLHFNFVKLDKIQNLEANSIVDVIGALKTVYPPFTITAKTTGKEFNRRNIAIVDDTGFNVEIGLWNNTATDFSVEEGTVIAFKGCKVSDFGGKTLSLTQAGSIIPNPGTPESFTLKGWYDNVGINQQFTTLKVDTGSNSENRIAQRVSISQALQEHLGDGDKPDYFSIKASITFCKPENFAYPACTNQVQYGDGSRPSLACNKKLIYQEHDGTWRCEKCDINYNEATYRYILSCSITDSTGQMWLTLFDEHAKKLLDMDATELQRRKEENPELASAIFSSVLFKEFAFRVRARQDTYNDELKTRYQAAGIYDLNYTSEAEFLSKELEKLLSQ</sequence>
<dbReference type="PANTHER" id="PTHR47165:SF4">
    <property type="entry name" value="OS03G0429900 PROTEIN"/>
    <property type="match status" value="1"/>
</dbReference>
<feature type="domain" description="Replication factor A C-terminal" evidence="12">
    <location>
        <begin position="450"/>
        <end position="607"/>
    </location>
</feature>
<comment type="function">
    <text evidence="9">As part of the replication protein A (RPA/RP-A), a single-stranded DNA-binding heterotrimeric complex, may play an essential role in DNA replication, recombination and repair. Binds and stabilizes single-stranded DNA intermediates, preventing complementary DNA reannealing and recruiting different proteins involved in DNA metabolism.</text>
</comment>
<dbReference type="NCBIfam" id="TIGR00617">
    <property type="entry name" value="rpa1"/>
    <property type="match status" value="1"/>
</dbReference>
<dbReference type="Proteomes" id="UP000253472">
    <property type="component" value="Unassembled WGS sequence"/>
</dbReference>
<feature type="region of interest" description="Disordered" evidence="10">
    <location>
        <begin position="130"/>
        <end position="178"/>
    </location>
</feature>
<dbReference type="Pfam" id="PF16900">
    <property type="entry name" value="REPA_OB_2"/>
    <property type="match status" value="1"/>
</dbReference>
<feature type="domain" description="Replication factor-A protein 1 N-terminal" evidence="11">
    <location>
        <begin position="6"/>
        <end position="104"/>
    </location>
</feature>
<comment type="similarity">
    <text evidence="2 9">Belongs to the replication factor A protein 1 family.</text>
</comment>
<protein>
    <recommendedName>
        <fullName evidence="9">Replication protein A subunit</fullName>
    </recommendedName>
</protein>
<dbReference type="SUPFAM" id="SSF50249">
    <property type="entry name" value="Nucleic acid-binding proteins"/>
    <property type="match status" value="4"/>
</dbReference>
<evidence type="ECO:0000256" key="1">
    <source>
        <dbReference type="ARBA" id="ARBA00004123"/>
    </source>
</evidence>
<dbReference type="CDD" id="cd04477">
    <property type="entry name" value="RPA1N"/>
    <property type="match status" value="1"/>
</dbReference>
<evidence type="ECO:0000313" key="15">
    <source>
        <dbReference type="Proteomes" id="UP000253472"/>
    </source>
</evidence>
<dbReference type="InterPro" id="IPR012340">
    <property type="entry name" value="NA-bd_OB-fold"/>
</dbReference>
<proteinExistence type="inferred from homology"/>
<evidence type="ECO:0000259" key="11">
    <source>
        <dbReference type="Pfam" id="PF04057"/>
    </source>
</evidence>
<dbReference type="InterPro" id="IPR047192">
    <property type="entry name" value="Euk_RPA1_DBD_C"/>
</dbReference>
<dbReference type="Pfam" id="PF08646">
    <property type="entry name" value="Rep_fac-A_C"/>
    <property type="match status" value="1"/>
</dbReference>
<dbReference type="CDD" id="cd04476">
    <property type="entry name" value="RPA1_DBD_C"/>
    <property type="match status" value="1"/>
</dbReference>
<reference evidence="14 15" key="1">
    <citation type="submission" date="2018-06" db="EMBL/GenBank/DDBJ databases">
        <title>Whole genome sequencing of Candida tropicalis (genome annotated by CSBL at Korea University).</title>
        <authorList>
            <person name="Ahn J."/>
        </authorList>
    </citation>
    <scope>NUCLEOTIDE SEQUENCE [LARGE SCALE GENOMIC DNA]</scope>
    <source>
        <strain evidence="14 15">ATCC 20962</strain>
    </source>
</reference>
<dbReference type="FunFam" id="2.40.50.140:FF:000090">
    <property type="entry name" value="Replication protein A subunit"/>
    <property type="match status" value="1"/>
</dbReference>
<keyword evidence="8 9" id="KW-0539">Nucleus</keyword>
<dbReference type="Gene3D" id="2.40.50.140">
    <property type="entry name" value="Nucleic acid-binding proteins"/>
    <property type="match status" value="4"/>
</dbReference>
<dbReference type="EMBL" id="QLNQ01000030">
    <property type="protein sequence ID" value="RCK54529.1"/>
    <property type="molecule type" value="Genomic_DNA"/>
</dbReference>
<keyword evidence="3 9" id="KW-0235">DNA replication</keyword>
<dbReference type="GO" id="GO:0006260">
    <property type="term" value="P:DNA replication"/>
    <property type="evidence" value="ECO:0007669"/>
    <property type="project" value="UniProtKB-KW"/>
</dbReference>
<evidence type="ECO:0000256" key="9">
    <source>
        <dbReference type="RuleBase" id="RU364130"/>
    </source>
</evidence>
<keyword evidence="15" id="KW-1185">Reference proteome</keyword>
<organism evidence="14 15">
    <name type="scientific">Candida viswanathii</name>
    <dbReference type="NCBI Taxonomy" id="5486"/>
    <lineage>
        <taxon>Eukaryota</taxon>
        <taxon>Fungi</taxon>
        <taxon>Dikarya</taxon>
        <taxon>Ascomycota</taxon>
        <taxon>Saccharomycotina</taxon>
        <taxon>Pichiomycetes</taxon>
        <taxon>Debaryomycetaceae</taxon>
        <taxon>Candida/Lodderomyces clade</taxon>
        <taxon>Candida</taxon>
    </lineage>
</organism>
<evidence type="ECO:0000256" key="4">
    <source>
        <dbReference type="ARBA" id="ARBA00022723"/>
    </source>
</evidence>
<evidence type="ECO:0000256" key="2">
    <source>
        <dbReference type="ARBA" id="ARBA00005690"/>
    </source>
</evidence>
<dbReference type="OrthoDB" id="1751331at2759"/>
<accession>A0A367XM70</accession>
<dbReference type="InterPro" id="IPR004591">
    <property type="entry name" value="Rfa1"/>
</dbReference>
<dbReference type="Pfam" id="PF04057">
    <property type="entry name" value="Rep-A_N"/>
    <property type="match status" value="1"/>
</dbReference>
<keyword evidence="6 9" id="KW-0862">Zinc</keyword>
<dbReference type="InterPro" id="IPR007199">
    <property type="entry name" value="Rep_factor-A_N"/>
</dbReference>
<dbReference type="GO" id="GO:0006281">
    <property type="term" value="P:DNA repair"/>
    <property type="evidence" value="ECO:0007669"/>
    <property type="project" value="InterPro"/>
</dbReference>
<dbReference type="GO" id="GO:0007004">
    <property type="term" value="P:telomere maintenance via telomerase"/>
    <property type="evidence" value="ECO:0007669"/>
    <property type="project" value="UniProtKB-ARBA"/>
</dbReference>
<dbReference type="STRING" id="5486.A0A367XM70"/>
<dbReference type="PANTHER" id="PTHR47165">
    <property type="entry name" value="OS03G0429900 PROTEIN"/>
    <property type="match status" value="1"/>
</dbReference>
<dbReference type="CDD" id="cd04474">
    <property type="entry name" value="RPA1_DBD_A"/>
    <property type="match status" value="1"/>
</dbReference>
<dbReference type="AlphaFoldDB" id="A0A367XM70"/>
<dbReference type="GO" id="GO:0003697">
    <property type="term" value="F:single-stranded DNA binding"/>
    <property type="evidence" value="ECO:0007669"/>
    <property type="project" value="UniProtKB-ARBA"/>
</dbReference>
<evidence type="ECO:0000256" key="6">
    <source>
        <dbReference type="ARBA" id="ARBA00022833"/>
    </source>
</evidence>